<dbReference type="InterPro" id="IPR003593">
    <property type="entry name" value="AAA+_ATPase"/>
</dbReference>
<reference evidence="5 6" key="1">
    <citation type="submission" date="2020-08" db="EMBL/GenBank/DDBJ databases">
        <title>Bridging the membrane lipid divide: bacteria of the FCB group superphylum have the potential to synthesize archaeal ether lipids.</title>
        <authorList>
            <person name="Villanueva L."/>
            <person name="Von Meijenfeldt F.A.B."/>
            <person name="Westbye A.B."/>
            <person name="Yadav S."/>
            <person name="Hopmans E.C."/>
            <person name="Dutilh B.E."/>
            <person name="Sinninghe Damste J.S."/>
        </authorList>
    </citation>
    <scope>NUCLEOTIDE SEQUENCE [LARGE SCALE GENOMIC DNA]</scope>
    <source>
        <strain evidence="5">NIOZ-UU82</strain>
    </source>
</reference>
<dbReference type="AlphaFoldDB" id="A0A8J6N7L3"/>
<proteinExistence type="inferred from homology"/>
<evidence type="ECO:0000259" key="3">
    <source>
        <dbReference type="SMART" id="SM00278"/>
    </source>
</evidence>
<gene>
    <name evidence="5" type="ORF">H8E80_08960</name>
</gene>
<dbReference type="Pfam" id="PF13245">
    <property type="entry name" value="AAA_19"/>
    <property type="match status" value="1"/>
</dbReference>
<dbReference type="PANTHER" id="PTHR43788:SF6">
    <property type="entry name" value="DNA HELICASE B"/>
    <property type="match status" value="1"/>
</dbReference>
<dbReference type="InterPro" id="IPR010994">
    <property type="entry name" value="RuvA_2-like"/>
</dbReference>
<dbReference type="Gene3D" id="1.10.10.2220">
    <property type="match status" value="1"/>
</dbReference>
<dbReference type="SMART" id="SM00382">
    <property type="entry name" value="AAA"/>
    <property type="match status" value="1"/>
</dbReference>
<dbReference type="SMART" id="SM00278">
    <property type="entry name" value="HhH1"/>
    <property type="match status" value="2"/>
</dbReference>
<dbReference type="PANTHER" id="PTHR43788">
    <property type="entry name" value="DNA2/NAM7 HELICASE FAMILY MEMBER"/>
    <property type="match status" value="1"/>
</dbReference>
<accession>A0A8J6N7L3</accession>
<dbReference type="InterPro" id="IPR041451">
    <property type="entry name" value="RecD2_SH13"/>
</dbReference>
<dbReference type="GO" id="GO:0043139">
    <property type="term" value="F:5'-3' DNA helicase activity"/>
    <property type="evidence" value="ECO:0007669"/>
    <property type="project" value="InterPro"/>
</dbReference>
<dbReference type="GO" id="GO:0003677">
    <property type="term" value="F:DNA binding"/>
    <property type="evidence" value="ECO:0007669"/>
    <property type="project" value="InterPro"/>
</dbReference>
<dbReference type="InterPro" id="IPR027417">
    <property type="entry name" value="P-loop_NTPase"/>
</dbReference>
<dbReference type="HAMAP" id="MF_01488">
    <property type="entry name" value="RecD2"/>
    <property type="match status" value="1"/>
</dbReference>
<evidence type="ECO:0000256" key="2">
    <source>
        <dbReference type="ARBA" id="ARBA00022840"/>
    </source>
</evidence>
<dbReference type="GO" id="GO:0006310">
    <property type="term" value="P:DNA recombination"/>
    <property type="evidence" value="ECO:0007669"/>
    <property type="project" value="InterPro"/>
</dbReference>
<feature type="domain" description="AAA+ ATPase" evidence="4">
    <location>
        <begin position="343"/>
        <end position="491"/>
    </location>
</feature>
<dbReference type="SUPFAM" id="SSF52540">
    <property type="entry name" value="P-loop containing nucleoside triphosphate hydrolases"/>
    <property type="match status" value="2"/>
</dbReference>
<dbReference type="Gene3D" id="2.30.30.940">
    <property type="match status" value="1"/>
</dbReference>
<dbReference type="Pfam" id="PF18335">
    <property type="entry name" value="SH3_13"/>
    <property type="match status" value="1"/>
</dbReference>
<keyword evidence="5" id="KW-0378">Hydrolase</keyword>
<name>A0A8J6N7L3_9BACT</name>
<dbReference type="InterPro" id="IPR027785">
    <property type="entry name" value="UvrD-like_helicase_C"/>
</dbReference>
<evidence type="ECO:0000313" key="6">
    <source>
        <dbReference type="Proteomes" id="UP000603545"/>
    </source>
</evidence>
<feature type="domain" description="Helix-hairpin-helix DNA-binding motif class 1" evidence="3">
    <location>
        <begin position="183"/>
        <end position="202"/>
    </location>
</feature>
<dbReference type="SUPFAM" id="SSF47781">
    <property type="entry name" value="RuvA domain 2-like"/>
    <property type="match status" value="1"/>
</dbReference>
<dbReference type="Gene3D" id="3.40.50.300">
    <property type="entry name" value="P-loop containing nucleotide triphosphate hydrolases"/>
    <property type="match status" value="2"/>
</dbReference>
<dbReference type="Proteomes" id="UP000603545">
    <property type="component" value="Unassembled WGS sequence"/>
</dbReference>
<evidence type="ECO:0000256" key="1">
    <source>
        <dbReference type="ARBA" id="ARBA00022741"/>
    </source>
</evidence>
<dbReference type="InterPro" id="IPR055446">
    <property type="entry name" value="RecD2_N_OB"/>
</dbReference>
<dbReference type="Pfam" id="PF14490">
    <property type="entry name" value="HHH_RecD2"/>
    <property type="match status" value="1"/>
</dbReference>
<dbReference type="Pfam" id="PF13538">
    <property type="entry name" value="UvrD_C_2"/>
    <property type="match status" value="1"/>
</dbReference>
<dbReference type="InterPro" id="IPR006345">
    <property type="entry name" value="RecD2"/>
</dbReference>
<evidence type="ECO:0000259" key="4">
    <source>
        <dbReference type="SMART" id="SM00382"/>
    </source>
</evidence>
<dbReference type="InterPro" id="IPR029493">
    <property type="entry name" value="RecD2-like_HHH"/>
</dbReference>
<sequence>MLTDLQGQIEKITYSDKESGFTIARVTVDGQRDPVTVVGNLMSPVPGVILKMKGEWANHPKYGRQFKVIDYKTAVPATVCGIKNYLGSGLIKGLGPVMAGRIVKKFGIKTLDIIENKIEKLADIDGIGEKRIAMIKTAWDEHKDIRDVMLFLKTYEVSTGYSVKIFKQYGNRSIEVVQENPYCLATDISGIGFATADSIAKKLGFPKDSELRVKAGILYVLNHLADKGHVFYPYEPLIIECVKILQVNREIVVRAIDAAAAEGKIIIENIDDSVEESKTHNKAVYLAKFHFCETRIAFLLKKLVCSPKSIRNIKTDKALEWVQGQINVTLAKNQAEAIRSSLENKVIVITGGPGTGKTTIINAIIKIFSRLKTKIMLAAPTGRAAKRMSETTGHSASTIHRLLKFSVQKGGFQKNEKNPLNCNLLIVDEASMIDTILMHHLLKAIPTGATFILVGDVNQLPSVGPGNVLSDIIKSNLIPVIELSEIFRQARESRIIINAHKINKGIIPDIKAQDSSGSRKDFYFIQQEDPENVLETIVELVKERIPSRFGFNPIEDIQVLTPMHKGVIGAENLNAKLQTALNPGKDTVICGNRDFKVNDKVMQIKNNYEKDVFNGDIGRVISISTIDREVIISFDGHKMTYSFTDLDEIILAYAISVHKSQGSEYPAVVIPILTQHYILLQRNLIYTAVTRGVKLVVMVGTGKALAIGVSNNKTQKRFTYLRYRLS</sequence>
<organism evidence="5 6">
    <name type="scientific">Candidatus Desulfaltia bathyphila</name>
    <dbReference type="NCBI Taxonomy" id="2841697"/>
    <lineage>
        <taxon>Bacteria</taxon>
        <taxon>Pseudomonadati</taxon>
        <taxon>Thermodesulfobacteriota</taxon>
        <taxon>Desulfobacteria</taxon>
        <taxon>Desulfobacterales</taxon>
        <taxon>Desulfobacterales incertae sedis</taxon>
        <taxon>Candidatus Desulfaltia</taxon>
    </lineage>
</organism>
<dbReference type="Pfam" id="PF23139">
    <property type="entry name" value="OB_YrrC"/>
    <property type="match status" value="1"/>
</dbReference>
<dbReference type="InterPro" id="IPR050534">
    <property type="entry name" value="Coronavir_polyprotein_1ab"/>
</dbReference>
<dbReference type="Gene3D" id="1.10.150.20">
    <property type="entry name" value="5' to 3' exonuclease, C-terminal subdomain"/>
    <property type="match status" value="1"/>
</dbReference>
<dbReference type="CDD" id="cd18809">
    <property type="entry name" value="SF1_C_RecD"/>
    <property type="match status" value="1"/>
</dbReference>
<dbReference type="GO" id="GO:0017116">
    <property type="term" value="F:single-stranded DNA helicase activity"/>
    <property type="evidence" value="ECO:0007669"/>
    <property type="project" value="TreeGrafter"/>
</dbReference>
<dbReference type="GO" id="GO:0005524">
    <property type="term" value="F:ATP binding"/>
    <property type="evidence" value="ECO:0007669"/>
    <property type="project" value="UniProtKB-KW"/>
</dbReference>
<dbReference type="GO" id="GO:0006281">
    <property type="term" value="P:DNA repair"/>
    <property type="evidence" value="ECO:0007669"/>
    <property type="project" value="InterPro"/>
</dbReference>
<protein>
    <submittedName>
        <fullName evidence="5">ATP-dependent RecD-like DNA helicase</fullName>
    </submittedName>
</protein>
<dbReference type="NCBIfam" id="TIGR01448">
    <property type="entry name" value="recD_rel"/>
    <property type="match status" value="1"/>
</dbReference>
<keyword evidence="1" id="KW-0547">Nucleotide-binding</keyword>
<feature type="domain" description="Helix-hairpin-helix DNA-binding motif class 1" evidence="3">
    <location>
        <begin position="119"/>
        <end position="138"/>
    </location>
</feature>
<dbReference type="CDD" id="cd17933">
    <property type="entry name" value="DEXSc_RecD-like"/>
    <property type="match status" value="1"/>
</dbReference>
<dbReference type="Pfam" id="PF14520">
    <property type="entry name" value="HHH_5"/>
    <property type="match status" value="1"/>
</dbReference>
<dbReference type="EMBL" id="JACNLL010000079">
    <property type="protein sequence ID" value="MBC8200152.1"/>
    <property type="molecule type" value="Genomic_DNA"/>
</dbReference>
<keyword evidence="5" id="KW-0347">Helicase</keyword>
<comment type="caution">
    <text evidence="5">The sequence shown here is derived from an EMBL/GenBank/DDBJ whole genome shotgun (WGS) entry which is preliminary data.</text>
</comment>
<evidence type="ECO:0000313" key="5">
    <source>
        <dbReference type="EMBL" id="MBC8200152.1"/>
    </source>
</evidence>
<dbReference type="InterPro" id="IPR003583">
    <property type="entry name" value="Hlx-hairpin-Hlx_DNA-bd_motif"/>
</dbReference>
<keyword evidence="2" id="KW-0067">ATP-binding</keyword>
<dbReference type="GO" id="GO:0009338">
    <property type="term" value="C:exodeoxyribonuclease V complex"/>
    <property type="evidence" value="ECO:0007669"/>
    <property type="project" value="TreeGrafter"/>
</dbReference>